<evidence type="ECO:0000256" key="3">
    <source>
        <dbReference type="ARBA" id="ARBA00022527"/>
    </source>
</evidence>
<dbReference type="InterPro" id="IPR008984">
    <property type="entry name" value="SMAD_FHA_dom_sf"/>
</dbReference>
<keyword evidence="12" id="KW-1185">Reference proteome</keyword>
<dbReference type="SMART" id="SM00240">
    <property type="entry name" value="FHA"/>
    <property type="match status" value="1"/>
</dbReference>
<dbReference type="GO" id="GO:0004674">
    <property type="term" value="F:protein serine/threonine kinase activity"/>
    <property type="evidence" value="ECO:0007669"/>
    <property type="project" value="UniProtKB-KW"/>
</dbReference>
<keyword evidence="7" id="KW-0547">Nucleotide-binding</keyword>
<comment type="caution">
    <text evidence="11">The sequence shown here is derived from an EMBL/GenBank/DDBJ whole genome shotgun (WGS) entry which is preliminary data.</text>
</comment>
<evidence type="ECO:0000256" key="2">
    <source>
        <dbReference type="ARBA" id="ARBA00012513"/>
    </source>
</evidence>
<feature type="region of interest" description="Disordered" evidence="8">
    <location>
        <begin position="37"/>
        <end position="59"/>
    </location>
</feature>
<dbReference type="Gene3D" id="1.10.510.10">
    <property type="entry name" value="Transferase(Phosphotransferase) domain 1"/>
    <property type="match status" value="1"/>
</dbReference>
<dbReference type="PROSITE" id="PS00107">
    <property type="entry name" value="PROTEIN_KINASE_ATP"/>
    <property type="match status" value="1"/>
</dbReference>
<dbReference type="EC" id="2.7.11.1" evidence="2"/>
<feature type="binding site" evidence="7">
    <location>
        <position position="255"/>
    </location>
    <ligand>
        <name>ATP</name>
        <dbReference type="ChEBI" id="CHEBI:30616"/>
    </ligand>
</feature>
<keyword evidence="3" id="KW-0723">Serine/threonine-protein kinase</keyword>
<name>A0AAJ0G827_9PEZI</name>
<comment type="catalytic activity">
    <reaction evidence="6">
        <text>L-seryl-[protein] + ATP = O-phospho-L-seryl-[protein] + ADP + H(+)</text>
        <dbReference type="Rhea" id="RHEA:17989"/>
        <dbReference type="Rhea" id="RHEA-COMP:9863"/>
        <dbReference type="Rhea" id="RHEA-COMP:11604"/>
        <dbReference type="ChEBI" id="CHEBI:15378"/>
        <dbReference type="ChEBI" id="CHEBI:29999"/>
        <dbReference type="ChEBI" id="CHEBI:30616"/>
        <dbReference type="ChEBI" id="CHEBI:83421"/>
        <dbReference type="ChEBI" id="CHEBI:456216"/>
        <dbReference type="EC" id="2.7.11.1"/>
    </reaction>
</comment>
<dbReference type="AlphaFoldDB" id="A0AAJ0G827"/>
<dbReference type="GO" id="GO:0005737">
    <property type="term" value="C:cytoplasm"/>
    <property type="evidence" value="ECO:0007669"/>
    <property type="project" value="TreeGrafter"/>
</dbReference>
<dbReference type="GO" id="GO:0005634">
    <property type="term" value="C:nucleus"/>
    <property type="evidence" value="ECO:0007669"/>
    <property type="project" value="TreeGrafter"/>
</dbReference>
<dbReference type="Gene3D" id="2.60.200.20">
    <property type="match status" value="1"/>
</dbReference>
<dbReference type="PROSITE" id="PS50011">
    <property type="entry name" value="PROTEIN_KINASE_DOM"/>
    <property type="match status" value="1"/>
</dbReference>
<dbReference type="PROSITE" id="PS50006">
    <property type="entry name" value="FHA_DOMAIN"/>
    <property type="match status" value="1"/>
</dbReference>
<evidence type="ECO:0000313" key="12">
    <source>
        <dbReference type="Proteomes" id="UP001271007"/>
    </source>
</evidence>
<dbReference type="PANTHER" id="PTHR44167">
    <property type="entry name" value="OVARIAN-SPECIFIC SERINE/THREONINE-PROTEIN KINASE LOK-RELATED"/>
    <property type="match status" value="1"/>
</dbReference>
<dbReference type="Pfam" id="PF00069">
    <property type="entry name" value="Pkinase"/>
    <property type="match status" value="1"/>
</dbReference>
<evidence type="ECO:0000256" key="6">
    <source>
        <dbReference type="ARBA" id="ARBA00048679"/>
    </source>
</evidence>
<evidence type="ECO:0000256" key="1">
    <source>
        <dbReference type="ARBA" id="ARBA00005575"/>
    </source>
</evidence>
<dbReference type="EMBL" id="JAWDJX010000057">
    <property type="protein sequence ID" value="KAK3047776.1"/>
    <property type="molecule type" value="Genomic_DNA"/>
</dbReference>
<dbReference type="CDD" id="cd00060">
    <property type="entry name" value="FHA"/>
    <property type="match status" value="1"/>
</dbReference>
<sequence>MSIDICTTVCIVAAIDDPCNAFNLPHNKAFLGNEAVASAKKRQKRQTREGTPSRDDSRSHFCLDLHNHPKVLHTGFVFGSDPESCDLLLDNPDKAAGVSGVHFRLQLDTERAEPDTIRIYNLSKHGTKVNGILILGMGCDTIRLHEPKSVQAGAVFLQVQMVPSPKVYLVPCLQYWRNFRSAVDNHPVLQTEFGAISMSRKSKETPSVHRGNWVESTVHWNSGEHYNIHSSVGSGTTGTVKLIQRSRDRALYAVKITTPEAFELGVNERKALLDLEHDHIVHLVDWATHKAPEGPYQLLVLEYAALGNLYAYMTGERATLSLLTDVNHSVIMRQILSAIQHIHSQGYAHGNIVPQNILVFETTPPMVKLADFSHSALLEDFESFPQGPQGPFTAPELRRACIKRSSDQASIDASRHAHISKPADVYSAGVLLHFIVMGASVYYDDRGHELTSVQWQQRVLGPWRDNHRIDSDLKQLALVMLGPAHERPTAAQCLKHAWLYDQAAAVVPTT</sequence>
<feature type="domain" description="Protein kinase" evidence="10">
    <location>
        <begin position="226"/>
        <end position="499"/>
    </location>
</feature>
<dbReference type="Gene3D" id="3.30.200.20">
    <property type="entry name" value="Phosphorylase Kinase, domain 1"/>
    <property type="match status" value="1"/>
</dbReference>
<feature type="domain" description="FHA" evidence="9">
    <location>
        <begin position="76"/>
        <end position="134"/>
    </location>
</feature>
<dbReference type="InterPro" id="IPR000719">
    <property type="entry name" value="Prot_kinase_dom"/>
</dbReference>
<dbReference type="SUPFAM" id="SSF49879">
    <property type="entry name" value="SMAD/FHA domain"/>
    <property type="match status" value="1"/>
</dbReference>
<dbReference type="InterPro" id="IPR017441">
    <property type="entry name" value="Protein_kinase_ATP_BS"/>
</dbReference>
<comment type="catalytic activity">
    <reaction evidence="5">
        <text>L-threonyl-[protein] + ATP = O-phospho-L-threonyl-[protein] + ADP + H(+)</text>
        <dbReference type="Rhea" id="RHEA:46608"/>
        <dbReference type="Rhea" id="RHEA-COMP:11060"/>
        <dbReference type="Rhea" id="RHEA-COMP:11605"/>
        <dbReference type="ChEBI" id="CHEBI:15378"/>
        <dbReference type="ChEBI" id="CHEBI:30013"/>
        <dbReference type="ChEBI" id="CHEBI:30616"/>
        <dbReference type="ChEBI" id="CHEBI:61977"/>
        <dbReference type="ChEBI" id="CHEBI:456216"/>
        <dbReference type="EC" id="2.7.11.1"/>
    </reaction>
</comment>
<keyword evidence="7" id="KW-0067">ATP-binding</keyword>
<evidence type="ECO:0000256" key="5">
    <source>
        <dbReference type="ARBA" id="ARBA00047899"/>
    </source>
</evidence>
<evidence type="ECO:0000313" key="11">
    <source>
        <dbReference type="EMBL" id="KAK3047776.1"/>
    </source>
</evidence>
<dbReference type="SUPFAM" id="SSF56112">
    <property type="entry name" value="Protein kinase-like (PK-like)"/>
    <property type="match status" value="1"/>
</dbReference>
<dbReference type="Pfam" id="PF00498">
    <property type="entry name" value="FHA"/>
    <property type="match status" value="1"/>
</dbReference>
<protein>
    <recommendedName>
        <fullName evidence="2">non-specific serine/threonine protein kinase</fullName>
        <ecNumber evidence="2">2.7.11.1</ecNumber>
    </recommendedName>
</protein>
<reference evidence="11" key="1">
    <citation type="submission" date="2023-04" db="EMBL/GenBank/DDBJ databases">
        <title>Black Yeasts Isolated from many extreme environments.</title>
        <authorList>
            <person name="Coleine C."/>
            <person name="Stajich J.E."/>
            <person name="Selbmann L."/>
        </authorList>
    </citation>
    <scope>NUCLEOTIDE SEQUENCE</scope>
    <source>
        <strain evidence="11">CCFEE 5312</strain>
    </source>
</reference>
<gene>
    <name evidence="11" type="ORF">LTR09_010891</name>
</gene>
<accession>A0AAJ0G827</accession>
<evidence type="ECO:0000256" key="8">
    <source>
        <dbReference type="SAM" id="MobiDB-lite"/>
    </source>
</evidence>
<evidence type="ECO:0000256" key="4">
    <source>
        <dbReference type="ARBA" id="ARBA00022777"/>
    </source>
</evidence>
<proteinExistence type="inferred from homology"/>
<keyword evidence="4" id="KW-0808">Transferase</keyword>
<dbReference type="InterPro" id="IPR000253">
    <property type="entry name" value="FHA_dom"/>
</dbReference>
<evidence type="ECO:0000256" key="7">
    <source>
        <dbReference type="PROSITE-ProRule" id="PRU10141"/>
    </source>
</evidence>
<evidence type="ECO:0000259" key="9">
    <source>
        <dbReference type="PROSITE" id="PS50006"/>
    </source>
</evidence>
<comment type="similarity">
    <text evidence="1">Belongs to the protein kinase superfamily. CAMK Ser/Thr protein kinase family. CHEK2 subfamily.</text>
</comment>
<keyword evidence="4" id="KW-0418">Kinase</keyword>
<dbReference type="InterPro" id="IPR011009">
    <property type="entry name" value="Kinase-like_dom_sf"/>
</dbReference>
<feature type="compositionally biased region" description="Basic and acidic residues" evidence="8">
    <location>
        <begin position="46"/>
        <end position="59"/>
    </location>
</feature>
<dbReference type="Proteomes" id="UP001271007">
    <property type="component" value="Unassembled WGS sequence"/>
</dbReference>
<evidence type="ECO:0000259" key="10">
    <source>
        <dbReference type="PROSITE" id="PS50011"/>
    </source>
</evidence>
<dbReference type="GO" id="GO:0005524">
    <property type="term" value="F:ATP binding"/>
    <property type="evidence" value="ECO:0007669"/>
    <property type="project" value="UniProtKB-UniRule"/>
</dbReference>
<dbReference type="GO" id="GO:0044773">
    <property type="term" value="P:mitotic DNA damage checkpoint signaling"/>
    <property type="evidence" value="ECO:0007669"/>
    <property type="project" value="TreeGrafter"/>
</dbReference>
<dbReference type="CDD" id="cd00180">
    <property type="entry name" value="PKc"/>
    <property type="match status" value="1"/>
</dbReference>
<organism evidence="11 12">
    <name type="scientific">Extremus antarcticus</name>
    <dbReference type="NCBI Taxonomy" id="702011"/>
    <lineage>
        <taxon>Eukaryota</taxon>
        <taxon>Fungi</taxon>
        <taxon>Dikarya</taxon>
        <taxon>Ascomycota</taxon>
        <taxon>Pezizomycotina</taxon>
        <taxon>Dothideomycetes</taxon>
        <taxon>Dothideomycetidae</taxon>
        <taxon>Mycosphaerellales</taxon>
        <taxon>Extremaceae</taxon>
        <taxon>Extremus</taxon>
    </lineage>
</organism>
<dbReference type="PANTHER" id="PTHR44167:SF24">
    <property type="entry name" value="SERINE_THREONINE-PROTEIN KINASE CHK2"/>
    <property type="match status" value="1"/>
</dbReference>